<name>A0ABV1QKE5_9HYPH</name>
<keyword evidence="3" id="KW-0804">Transcription</keyword>
<dbReference type="EMBL" id="JBELQE010000049">
    <property type="protein sequence ID" value="MER2249834.1"/>
    <property type="molecule type" value="Genomic_DNA"/>
</dbReference>
<dbReference type="Pfam" id="PF07729">
    <property type="entry name" value="FCD"/>
    <property type="match status" value="1"/>
</dbReference>
<dbReference type="Proteomes" id="UP001480955">
    <property type="component" value="Unassembled WGS sequence"/>
</dbReference>
<dbReference type="Gene3D" id="1.20.120.530">
    <property type="entry name" value="GntR ligand-binding domain-like"/>
    <property type="match status" value="1"/>
</dbReference>
<organism evidence="5 6">
    <name type="scientific">Methylorubrum podarium</name>
    <dbReference type="NCBI Taxonomy" id="200476"/>
    <lineage>
        <taxon>Bacteria</taxon>
        <taxon>Pseudomonadati</taxon>
        <taxon>Pseudomonadota</taxon>
        <taxon>Alphaproteobacteria</taxon>
        <taxon>Hyphomicrobiales</taxon>
        <taxon>Methylobacteriaceae</taxon>
        <taxon>Methylorubrum</taxon>
    </lineage>
</organism>
<keyword evidence="1" id="KW-0805">Transcription regulation</keyword>
<dbReference type="InterPro" id="IPR011711">
    <property type="entry name" value="GntR_C"/>
</dbReference>
<feature type="domain" description="GntR C-terminal" evidence="4">
    <location>
        <begin position="51"/>
        <end position="177"/>
    </location>
</feature>
<gene>
    <name evidence="5" type="ORF">ABS772_07885</name>
</gene>
<dbReference type="SMART" id="SM00895">
    <property type="entry name" value="FCD"/>
    <property type="match status" value="1"/>
</dbReference>
<sequence>MPAAMTKAILRTLRADGLVESRQGQGLFTTAQSVLRMRVEDLRPDGAGLLDLLEMRRALEAETARLAAARRTPDDIERLRAALDAMAKADAAGRDGVAEDLAFHLAIAATSRNPLLIKMIHFWSALLQDTIAVIRKADKADDTVLRTRQMRHAAIFHHIEAGDAEAAHRAMIDHMSETLDRFRAERGEGPAAGRSVRSERNA</sequence>
<evidence type="ECO:0000313" key="5">
    <source>
        <dbReference type="EMBL" id="MER2249834.1"/>
    </source>
</evidence>
<keyword evidence="2" id="KW-0238">DNA-binding</keyword>
<dbReference type="PANTHER" id="PTHR43537">
    <property type="entry name" value="TRANSCRIPTIONAL REGULATOR, GNTR FAMILY"/>
    <property type="match status" value="1"/>
</dbReference>
<comment type="caution">
    <text evidence="5">The sequence shown here is derived from an EMBL/GenBank/DDBJ whole genome shotgun (WGS) entry which is preliminary data.</text>
</comment>
<evidence type="ECO:0000313" key="6">
    <source>
        <dbReference type="Proteomes" id="UP001480955"/>
    </source>
</evidence>
<dbReference type="RefSeq" id="WP_350393552.1">
    <property type="nucleotide sequence ID" value="NZ_JBELQE010000049.1"/>
</dbReference>
<proteinExistence type="predicted"/>
<evidence type="ECO:0000259" key="4">
    <source>
        <dbReference type="SMART" id="SM00895"/>
    </source>
</evidence>
<evidence type="ECO:0000256" key="1">
    <source>
        <dbReference type="ARBA" id="ARBA00023015"/>
    </source>
</evidence>
<evidence type="ECO:0000256" key="3">
    <source>
        <dbReference type="ARBA" id="ARBA00023163"/>
    </source>
</evidence>
<protein>
    <submittedName>
        <fullName evidence="5">FCD domain-containing protein</fullName>
    </submittedName>
</protein>
<keyword evidence="6" id="KW-1185">Reference proteome</keyword>
<dbReference type="InterPro" id="IPR008920">
    <property type="entry name" value="TF_FadR/GntR_C"/>
</dbReference>
<reference evidence="5 6" key="1">
    <citation type="submission" date="2024-06" db="EMBL/GenBank/DDBJ databases">
        <authorList>
            <person name="Campbell A.G."/>
        </authorList>
    </citation>
    <scope>NUCLEOTIDE SEQUENCE [LARGE SCALE GENOMIC DNA]</scope>
    <source>
        <strain evidence="5 6">EM12</strain>
    </source>
</reference>
<evidence type="ECO:0000256" key="2">
    <source>
        <dbReference type="ARBA" id="ARBA00023125"/>
    </source>
</evidence>
<accession>A0ABV1QKE5</accession>
<dbReference type="SUPFAM" id="SSF48008">
    <property type="entry name" value="GntR ligand-binding domain-like"/>
    <property type="match status" value="1"/>
</dbReference>
<dbReference type="PANTHER" id="PTHR43537:SF5">
    <property type="entry name" value="UXU OPERON TRANSCRIPTIONAL REGULATOR"/>
    <property type="match status" value="1"/>
</dbReference>